<dbReference type="PANTHER" id="PTHR11999">
    <property type="entry name" value="GROUP II PYRIDOXAL-5-PHOSPHATE DECARBOXYLASE"/>
    <property type="match status" value="1"/>
</dbReference>
<evidence type="ECO:0000256" key="10">
    <source>
        <dbReference type="RuleBase" id="RU000382"/>
    </source>
</evidence>
<dbReference type="InterPro" id="IPR015421">
    <property type="entry name" value="PyrdxlP-dep_Trfase_major"/>
</dbReference>
<dbReference type="InterPro" id="IPR010977">
    <property type="entry name" value="Aromatic_deC"/>
</dbReference>
<dbReference type="GO" id="GO:0006584">
    <property type="term" value="P:catecholamine metabolic process"/>
    <property type="evidence" value="ECO:0007669"/>
    <property type="project" value="TreeGrafter"/>
</dbReference>
<evidence type="ECO:0000256" key="9">
    <source>
        <dbReference type="ARBA" id="ARBA00041275"/>
    </source>
</evidence>
<dbReference type="Proteomes" id="UP000278807">
    <property type="component" value="Unassembled WGS sequence"/>
</dbReference>
<keyword evidence="3" id="KW-0127">Catecholamine biosynthesis</keyword>
<dbReference type="Pfam" id="PF00282">
    <property type="entry name" value="Pyridoxal_deC"/>
    <property type="match status" value="1"/>
</dbReference>
<dbReference type="WBParaSite" id="HNAJ_0000632201-mRNA-1">
    <property type="protein sequence ID" value="HNAJ_0000632201-mRNA-1"/>
    <property type="gene ID" value="HNAJ_0000632201"/>
</dbReference>
<sequence length="130" mass="14043">MMAARNKAINKYITANPGTSKFEALSKLVCYTSAQAHCSVQRAGLLNLLPAKSLPVNDKFELTGETLEAAILKDIAEGKIPFYSFQSIGISSIRPCTQNTDQVLKLVIVNALCILEFFSSASDRSALADT</sequence>
<accession>A0A0R3TGY1</accession>
<name>A0A0R3TGY1_RODNA</name>
<dbReference type="STRING" id="102285.A0A0R3TGY1"/>
<dbReference type="EMBL" id="UZAE01006678">
    <property type="protein sequence ID" value="VDO02178.1"/>
    <property type="molecule type" value="Genomic_DNA"/>
</dbReference>
<dbReference type="GO" id="GO:0004058">
    <property type="term" value="F:aromatic-L-amino-acid decarboxylase activity"/>
    <property type="evidence" value="ECO:0007669"/>
    <property type="project" value="TreeGrafter"/>
</dbReference>
<evidence type="ECO:0000313" key="12">
    <source>
        <dbReference type="Proteomes" id="UP000278807"/>
    </source>
</evidence>
<dbReference type="GO" id="GO:0019752">
    <property type="term" value="P:carboxylic acid metabolic process"/>
    <property type="evidence" value="ECO:0007669"/>
    <property type="project" value="InterPro"/>
</dbReference>
<dbReference type="PANTHER" id="PTHR11999:SF167">
    <property type="entry name" value="AROMATIC-L-AMINO-ACID DECARBOXYLASE"/>
    <property type="match status" value="1"/>
</dbReference>
<dbReference type="GO" id="GO:0005737">
    <property type="term" value="C:cytoplasm"/>
    <property type="evidence" value="ECO:0007669"/>
    <property type="project" value="TreeGrafter"/>
</dbReference>
<gene>
    <name evidence="11" type="ORF">HNAJ_LOCUS6318</name>
</gene>
<protein>
    <recommendedName>
        <fullName evidence="8">Aromatic-L-amino-acid decarboxylase</fullName>
        <ecNumber evidence="7">4.1.1.28</ecNumber>
    </recommendedName>
    <alternativeName>
        <fullName evidence="9">DOPA decarboxylase</fullName>
    </alternativeName>
</protein>
<organism evidence="13">
    <name type="scientific">Rodentolepis nana</name>
    <name type="common">Dwarf tapeworm</name>
    <name type="synonym">Hymenolepis nana</name>
    <dbReference type="NCBI Taxonomy" id="102285"/>
    <lineage>
        <taxon>Eukaryota</taxon>
        <taxon>Metazoa</taxon>
        <taxon>Spiralia</taxon>
        <taxon>Lophotrochozoa</taxon>
        <taxon>Platyhelminthes</taxon>
        <taxon>Cestoda</taxon>
        <taxon>Eucestoda</taxon>
        <taxon>Cyclophyllidea</taxon>
        <taxon>Hymenolepididae</taxon>
        <taxon>Rodentolepis</taxon>
    </lineage>
</organism>
<keyword evidence="12" id="KW-1185">Reference proteome</keyword>
<dbReference type="InterPro" id="IPR015424">
    <property type="entry name" value="PyrdxlP-dep_Trfase"/>
</dbReference>
<proteinExistence type="inferred from homology"/>
<evidence type="ECO:0000256" key="3">
    <source>
        <dbReference type="ARBA" id="ARBA00022584"/>
    </source>
</evidence>
<evidence type="ECO:0000256" key="4">
    <source>
        <dbReference type="ARBA" id="ARBA00022793"/>
    </source>
</evidence>
<reference evidence="13" key="1">
    <citation type="submission" date="2017-02" db="UniProtKB">
        <authorList>
            <consortium name="WormBaseParasite"/>
        </authorList>
    </citation>
    <scope>IDENTIFICATION</scope>
</reference>
<comment type="similarity">
    <text evidence="10">Belongs to the group II decarboxylase family.</text>
</comment>
<evidence type="ECO:0000256" key="8">
    <source>
        <dbReference type="ARBA" id="ARBA00040968"/>
    </source>
</evidence>
<comment type="cofactor">
    <cofactor evidence="1 10">
        <name>pyridoxal 5'-phosphate</name>
        <dbReference type="ChEBI" id="CHEBI:597326"/>
    </cofactor>
</comment>
<evidence type="ECO:0000256" key="1">
    <source>
        <dbReference type="ARBA" id="ARBA00001933"/>
    </source>
</evidence>
<reference evidence="11 12" key="2">
    <citation type="submission" date="2018-11" db="EMBL/GenBank/DDBJ databases">
        <authorList>
            <consortium name="Pathogen Informatics"/>
        </authorList>
    </citation>
    <scope>NUCLEOTIDE SEQUENCE [LARGE SCALE GENOMIC DNA]</scope>
</reference>
<dbReference type="InterPro" id="IPR002129">
    <property type="entry name" value="PyrdxlP-dep_de-COase"/>
</dbReference>
<dbReference type="Gene3D" id="3.40.640.10">
    <property type="entry name" value="Type I PLP-dependent aspartate aminotransferase-like (Major domain)"/>
    <property type="match status" value="1"/>
</dbReference>
<dbReference type="SUPFAM" id="SSF53383">
    <property type="entry name" value="PLP-dependent transferases"/>
    <property type="match status" value="1"/>
</dbReference>
<dbReference type="GO" id="GO:0030170">
    <property type="term" value="F:pyridoxal phosphate binding"/>
    <property type="evidence" value="ECO:0007669"/>
    <property type="project" value="InterPro"/>
</dbReference>
<comment type="subunit">
    <text evidence="2">Homodimer.</text>
</comment>
<dbReference type="GO" id="GO:0042427">
    <property type="term" value="P:serotonin biosynthetic process"/>
    <property type="evidence" value="ECO:0007669"/>
    <property type="project" value="TreeGrafter"/>
</dbReference>
<keyword evidence="5 10" id="KW-0663">Pyridoxal phosphate</keyword>
<keyword evidence="6 10" id="KW-0456">Lyase</keyword>
<evidence type="ECO:0000313" key="11">
    <source>
        <dbReference type="EMBL" id="VDO02178.1"/>
    </source>
</evidence>
<evidence type="ECO:0000256" key="5">
    <source>
        <dbReference type="ARBA" id="ARBA00022898"/>
    </source>
</evidence>
<dbReference type="AlphaFoldDB" id="A0A0R3TGY1"/>
<keyword evidence="4" id="KW-0210">Decarboxylase</keyword>
<evidence type="ECO:0000256" key="6">
    <source>
        <dbReference type="ARBA" id="ARBA00023239"/>
    </source>
</evidence>
<evidence type="ECO:0000256" key="2">
    <source>
        <dbReference type="ARBA" id="ARBA00011738"/>
    </source>
</evidence>
<dbReference type="EC" id="4.1.1.28" evidence="7"/>
<dbReference type="OrthoDB" id="639767at2759"/>
<evidence type="ECO:0000313" key="13">
    <source>
        <dbReference type="WBParaSite" id="HNAJ_0000632201-mRNA-1"/>
    </source>
</evidence>
<evidence type="ECO:0000256" key="7">
    <source>
        <dbReference type="ARBA" id="ARBA00038886"/>
    </source>
</evidence>